<accession>A0A1D8K709</accession>
<feature type="region of interest" description="Disordered" evidence="10">
    <location>
        <begin position="30"/>
        <end position="129"/>
    </location>
</feature>
<feature type="compositionally biased region" description="Basic and acidic residues" evidence="10">
    <location>
        <begin position="30"/>
        <end position="51"/>
    </location>
</feature>
<dbReference type="SMART" id="SM00771">
    <property type="entry name" value="ZipA_C"/>
    <property type="match status" value="1"/>
</dbReference>
<evidence type="ECO:0000256" key="8">
    <source>
        <dbReference type="RuleBase" id="RU003612"/>
    </source>
</evidence>
<keyword evidence="7 8" id="KW-0131">Cell cycle</keyword>
<dbReference type="AlphaFoldDB" id="A0A1D8K709"/>
<dbReference type="GO" id="GO:0005886">
    <property type="term" value="C:plasma membrane"/>
    <property type="evidence" value="ECO:0007669"/>
    <property type="project" value="UniProtKB-SubCell"/>
</dbReference>
<evidence type="ECO:0000256" key="11">
    <source>
        <dbReference type="SAM" id="Phobius"/>
    </source>
</evidence>
<evidence type="ECO:0000256" key="3">
    <source>
        <dbReference type="ARBA" id="ARBA00022618"/>
    </source>
</evidence>
<evidence type="ECO:0000313" key="14">
    <source>
        <dbReference type="Proteomes" id="UP000095342"/>
    </source>
</evidence>
<sequence length="275" mass="30480">MDALRWLLLLLGAIILIAIYWYGKRAEARRAPRDDERDEPYFHPESAHVDDEPVAPEDEWDILPIARSSGMPGRTSKPEPTEDHAEVPAEPVMDTTPAEPPPTVPVARPATPRTARHPKPQPEEAEESGEDFEVILIVHVVATAEAPLDGPSLADAFAELNLELDERGVFIRADELGGAPQFGVVNMIKPGVFAEEGMAALETPGISLFLTLPGPDSPMVAFRAMSDCARRLAERFDARLEDETHSTLSTQTLTHMEERVREFIQHRARTTRSTR</sequence>
<dbReference type="Gene3D" id="3.30.1400.10">
    <property type="entry name" value="ZipA, C-terminal FtsZ-binding domain"/>
    <property type="match status" value="1"/>
</dbReference>
<evidence type="ECO:0000256" key="7">
    <source>
        <dbReference type="ARBA" id="ARBA00023306"/>
    </source>
</evidence>
<comment type="similarity">
    <text evidence="8">Belongs to the ZipA family.</text>
</comment>
<evidence type="ECO:0000259" key="12">
    <source>
        <dbReference type="SMART" id="SM00771"/>
    </source>
</evidence>
<dbReference type="InterPro" id="IPR011919">
    <property type="entry name" value="Cell_div_ZipA"/>
</dbReference>
<protein>
    <recommendedName>
        <fullName evidence="8">Cell division protein ZipA</fullName>
    </recommendedName>
</protein>
<dbReference type="GO" id="GO:0032153">
    <property type="term" value="C:cell division site"/>
    <property type="evidence" value="ECO:0007669"/>
    <property type="project" value="TreeGrafter"/>
</dbReference>
<dbReference type="EMBL" id="CP017448">
    <property type="protein sequence ID" value="AOV16741.1"/>
    <property type="molecule type" value="Genomic_DNA"/>
</dbReference>
<evidence type="ECO:0000256" key="1">
    <source>
        <dbReference type="ARBA" id="ARBA00022475"/>
    </source>
</evidence>
<evidence type="ECO:0000256" key="10">
    <source>
        <dbReference type="SAM" id="MobiDB-lite"/>
    </source>
</evidence>
<evidence type="ECO:0000256" key="2">
    <source>
        <dbReference type="ARBA" id="ARBA00022519"/>
    </source>
</evidence>
<dbReference type="InterPro" id="IPR036765">
    <property type="entry name" value="ZipA_FtsZ-bd_C_sf"/>
</dbReference>
<dbReference type="Pfam" id="PF04354">
    <property type="entry name" value="ZipA_C"/>
    <property type="match status" value="1"/>
</dbReference>
<dbReference type="GO" id="GO:0000917">
    <property type="term" value="P:division septum assembly"/>
    <property type="evidence" value="ECO:0007669"/>
    <property type="project" value="TreeGrafter"/>
</dbReference>
<keyword evidence="5 11" id="KW-1133">Transmembrane helix</keyword>
<keyword evidence="1 9" id="KW-1003">Cell membrane</keyword>
<reference evidence="13 14" key="1">
    <citation type="submission" date="2016-09" db="EMBL/GenBank/DDBJ databases">
        <title>Acidihalobacter prosperus V6 (DSM14174).</title>
        <authorList>
            <person name="Khaleque H.N."/>
            <person name="Ramsay J.P."/>
            <person name="Murphy R.J.T."/>
            <person name="Kaksonen A.H."/>
            <person name="Boxall N.J."/>
            <person name="Watkin E.L.J."/>
        </authorList>
    </citation>
    <scope>NUCLEOTIDE SEQUENCE [LARGE SCALE GENOMIC DNA]</scope>
    <source>
        <strain evidence="13 14">V6</strain>
    </source>
</reference>
<feature type="compositionally biased region" description="Basic and acidic residues" evidence="10">
    <location>
        <begin position="76"/>
        <end position="87"/>
    </location>
</feature>
<name>A0A1D8K709_9GAMM</name>
<dbReference type="PANTHER" id="PTHR38685">
    <property type="entry name" value="CELL DIVISION PROTEIN ZIPA"/>
    <property type="match status" value="1"/>
</dbReference>
<comment type="subcellular location">
    <subcellularLocation>
        <location evidence="9">Cell inner membrane</location>
        <topology evidence="9">Single-pass type I membrane protein</topology>
    </subcellularLocation>
</comment>
<dbReference type="Proteomes" id="UP000095342">
    <property type="component" value="Chromosome"/>
</dbReference>
<dbReference type="RefSeq" id="WP_070072325.1">
    <property type="nucleotide sequence ID" value="NZ_CP017448.1"/>
</dbReference>
<feature type="domain" description="ZipA C-terminal FtsZ-binding" evidence="12">
    <location>
        <begin position="132"/>
        <end position="260"/>
    </location>
</feature>
<dbReference type="PANTHER" id="PTHR38685:SF1">
    <property type="entry name" value="CELL DIVISION PROTEIN ZIPA"/>
    <property type="match status" value="1"/>
</dbReference>
<keyword evidence="4 9" id="KW-0812">Transmembrane</keyword>
<keyword evidence="6 9" id="KW-0472">Membrane</keyword>
<dbReference type="InterPro" id="IPR007449">
    <property type="entry name" value="ZipA_FtsZ-bd_C"/>
</dbReference>
<dbReference type="SUPFAM" id="SSF64383">
    <property type="entry name" value="Cell-division protein ZipA, C-terminal domain"/>
    <property type="match status" value="1"/>
</dbReference>
<gene>
    <name evidence="13" type="ORF">BJI67_06390</name>
</gene>
<feature type="transmembrane region" description="Helical" evidence="11">
    <location>
        <begin position="6"/>
        <end position="23"/>
    </location>
</feature>
<feature type="compositionally biased region" description="Acidic residues" evidence="10">
    <location>
        <begin position="52"/>
        <end position="61"/>
    </location>
</feature>
<proteinExistence type="inferred from homology"/>
<evidence type="ECO:0000256" key="9">
    <source>
        <dbReference type="RuleBase" id="RU003613"/>
    </source>
</evidence>
<evidence type="ECO:0000256" key="6">
    <source>
        <dbReference type="ARBA" id="ARBA00023136"/>
    </source>
</evidence>
<evidence type="ECO:0000256" key="4">
    <source>
        <dbReference type="ARBA" id="ARBA00022692"/>
    </source>
</evidence>
<dbReference type="KEGG" id="aaeo:BJI67_06390"/>
<organism evidence="13 14">
    <name type="scientific">Acidihalobacter aeolianus</name>
    <dbReference type="NCBI Taxonomy" id="2792603"/>
    <lineage>
        <taxon>Bacteria</taxon>
        <taxon>Pseudomonadati</taxon>
        <taxon>Pseudomonadota</taxon>
        <taxon>Gammaproteobacteria</taxon>
        <taxon>Chromatiales</taxon>
        <taxon>Ectothiorhodospiraceae</taxon>
        <taxon>Acidihalobacter</taxon>
    </lineage>
</organism>
<evidence type="ECO:0000256" key="5">
    <source>
        <dbReference type="ARBA" id="ARBA00022989"/>
    </source>
</evidence>
<keyword evidence="14" id="KW-1185">Reference proteome</keyword>
<comment type="function">
    <text evidence="8">Essential cell division protein that stabilizes the FtsZ protofilaments by cross-linking them and that serves as a cytoplasmic membrane anchor for the Z ring. Also required for the recruitment to the septal ring of downstream cell division proteins.</text>
</comment>
<keyword evidence="2 9" id="KW-0997">Cell inner membrane</keyword>
<keyword evidence="3 8" id="KW-0132">Cell division</keyword>
<evidence type="ECO:0000313" key="13">
    <source>
        <dbReference type="EMBL" id="AOV16741.1"/>
    </source>
</evidence>